<dbReference type="InterPro" id="IPR036291">
    <property type="entry name" value="NAD(P)-bd_dom_sf"/>
</dbReference>
<proteinExistence type="inferred from homology"/>
<keyword evidence="7" id="KW-1185">Reference proteome</keyword>
<sequence>MKALVIEGPNQAVIKEVPYPKPGPGEITVKVEHIGICGTDIHIFRGEYVSPFPIIPGHEFSGTVFEIGEGVTAWEIGERVSAEPNISCNACRFCLTQRPNMCENWNAVGVTLNGAMAEFVVVPARLAVKLPDSMDFETAAFIEPMACVVHGLNRLQIKIGDRVLLFGAGAMGQQLIQSIARSGASELVVVDISKAKLDVAMKYGATKAVESRNLDAELGDCKGSNGFDIVIDATGIPKIIEQALDYMGQTAKYLQFGVTAMHDQIQIEPFKLFKNDWTIMGSMATNNTFLPAFQWLNEKRVEVKPLISKTISLEEAVDFFVQPRDPEDLKVQIKIQ</sequence>
<protein>
    <submittedName>
        <fullName evidence="6">2-desacetyl-2-hydroxyethyl bacteriochlorophyllide A dehydrogenase</fullName>
    </submittedName>
</protein>
<dbReference type="Proteomes" id="UP001519287">
    <property type="component" value="Unassembled WGS sequence"/>
</dbReference>
<keyword evidence="1 4" id="KW-0479">Metal-binding</keyword>
<evidence type="ECO:0000256" key="2">
    <source>
        <dbReference type="ARBA" id="ARBA00022833"/>
    </source>
</evidence>
<dbReference type="Pfam" id="PF08240">
    <property type="entry name" value="ADH_N"/>
    <property type="match status" value="1"/>
</dbReference>
<evidence type="ECO:0000259" key="5">
    <source>
        <dbReference type="SMART" id="SM00829"/>
    </source>
</evidence>
<dbReference type="CDD" id="cd08234">
    <property type="entry name" value="threonine_DH_like"/>
    <property type="match status" value="1"/>
</dbReference>
<dbReference type="SUPFAM" id="SSF51735">
    <property type="entry name" value="NAD(P)-binding Rossmann-fold domains"/>
    <property type="match status" value="1"/>
</dbReference>
<dbReference type="PROSITE" id="PS00059">
    <property type="entry name" value="ADH_ZINC"/>
    <property type="match status" value="1"/>
</dbReference>
<dbReference type="InterPro" id="IPR013154">
    <property type="entry name" value="ADH-like_N"/>
</dbReference>
<dbReference type="EMBL" id="JAGGLB010000023">
    <property type="protein sequence ID" value="MBP1994075.1"/>
    <property type="molecule type" value="Genomic_DNA"/>
</dbReference>
<comment type="caution">
    <text evidence="6">The sequence shown here is derived from an EMBL/GenBank/DDBJ whole genome shotgun (WGS) entry which is preliminary data.</text>
</comment>
<keyword evidence="3" id="KW-0560">Oxidoreductase</keyword>
<evidence type="ECO:0000256" key="3">
    <source>
        <dbReference type="ARBA" id="ARBA00023002"/>
    </source>
</evidence>
<keyword evidence="2 4" id="KW-0862">Zinc</keyword>
<evidence type="ECO:0000256" key="1">
    <source>
        <dbReference type="ARBA" id="ARBA00022723"/>
    </source>
</evidence>
<reference evidence="6 7" key="1">
    <citation type="submission" date="2021-03" db="EMBL/GenBank/DDBJ databases">
        <title>Genomic Encyclopedia of Type Strains, Phase IV (KMG-IV): sequencing the most valuable type-strain genomes for metagenomic binning, comparative biology and taxonomic classification.</title>
        <authorList>
            <person name="Goeker M."/>
        </authorList>
    </citation>
    <scope>NUCLEOTIDE SEQUENCE [LARGE SCALE GENOMIC DNA]</scope>
    <source>
        <strain evidence="6 7">DSM 26048</strain>
    </source>
</reference>
<dbReference type="Gene3D" id="3.90.180.10">
    <property type="entry name" value="Medium-chain alcohol dehydrogenases, catalytic domain"/>
    <property type="match status" value="1"/>
</dbReference>
<dbReference type="RefSeq" id="WP_209975932.1">
    <property type="nucleotide sequence ID" value="NZ_JAGGLB010000023.1"/>
</dbReference>
<accession>A0ABS4J464</accession>
<dbReference type="Gene3D" id="3.40.50.720">
    <property type="entry name" value="NAD(P)-binding Rossmann-like Domain"/>
    <property type="match status" value="1"/>
</dbReference>
<name>A0ABS4J464_9BACL</name>
<dbReference type="Pfam" id="PF00107">
    <property type="entry name" value="ADH_zinc_N"/>
    <property type="match status" value="1"/>
</dbReference>
<evidence type="ECO:0000256" key="4">
    <source>
        <dbReference type="RuleBase" id="RU361277"/>
    </source>
</evidence>
<dbReference type="SMART" id="SM00829">
    <property type="entry name" value="PKS_ER"/>
    <property type="match status" value="1"/>
</dbReference>
<dbReference type="PANTHER" id="PTHR43401:SF2">
    <property type="entry name" value="L-THREONINE 3-DEHYDROGENASE"/>
    <property type="match status" value="1"/>
</dbReference>
<evidence type="ECO:0000313" key="6">
    <source>
        <dbReference type="EMBL" id="MBP1994075.1"/>
    </source>
</evidence>
<gene>
    <name evidence="6" type="ORF">J2Z66_005701</name>
</gene>
<dbReference type="InterPro" id="IPR011032">
    <property type="entry name" value="GroES-like_sf"/>
</dbReference>
<dbReference type="InterPro" id="IPR020843">
    <property type="entry name" value="ER"/>
</dbReference>
<dbReference type="InterPro" id="IPR002328">
    <property type="entry name" value="ADH_Zn_CS"/>
</dbReference>
<comment type="similarity">
    <text evidence="4">Belongs to the zinc-containing alcohol dehydrogenase family.</text>
</comment>
<comment type="cofactor">
    <cofactor evidence="4">
        <name>Zn(2+)</name>
        <dbReference type="ChEBI" id="CHEBI:29105"/>
    </cofactor>
</comment>
<dbReference type="InterPro" id="IPR013149">
    <property type="entry name" value="ADH-like_C"/>
</dbReference>
<dbReference type="PANTHER" id="PTHR43401">
    <property type="entry name" value="L-THREONINE 3-DEHYDROGENASE"/>
    <property type="match status" value="1"/>
</dbReference>
<dbReference type="SUPFAM" id="SSF50129">
    <property type="entry name" value="GroES-like"/>
    <property type="match status" value="1"/>
</dbReference>
<organism evidence="6 7">
    <name type="scientific">Paenibacillus eucommiae</name>
    <dbReference type="NCBI Taxonomy" id="1355755"/>
    <lineage>
        <taxon>Bacteria</taxon>
        <taxon>Bacillati</taxon>
        <taxon>Bacillota</taxon>
        <taxon>Bacilli</taxon>
        <taxon>Bacillales</taxon>
        <taxon>Paenibacillaceae</taxon>
        <taxon>Paenibacillus</taxon>
    </lineage>
</organism>
<feature type="domain" description="Enoyl reductase (ER)" evidence="5">
    <location>
        <begin position="8"/>
        <end position="325"/>
    </location>
</feature>
<dbReference type="InterPro" id="IPR050129">
    <property type="entry name" value="Zn_alcohol_dh"/>
</dbReference>
<evidence type="ECO:0000313" key="7">
    <source>
        <dbReference type="Proteomes" id="UP001519287"/>
    </source>
</evidence>